<comment type="similarity">
    <text evidence="1">Belongs to the intimin/invasin family.</text>
</comment>
<comment type="caution">
    <text evidence="3">The sequence shown here is derived from an EMBL/GenBank/DDBJ whole genome shotgun (WGS) entry which is preliminary data.</text>
</comment>
<proteinExistence type="inferred from homology"/>
<dbReference type="EMBL" id="JAVRBG010000008">
    <property type="protein sequence ID" value="MDT0294834.1"/>
    <property type="molecule type" value="Genomic_DNA"/>
</dbReference>
<evidence type="ECO:0000313" key="3">
    <source>
        <dbReference type="EMBL" id="MDT0294834.1"/>
    </source>
</evidence>
<name>A0ABU2KJH7_9FLAO</name>
<reference evidence="4" key="1">
    <citation type="submission" date="2023-07" db="EMBL/GenBank/DDBJ databases">
        <title>Isolating and identifying novel microbial strains from the Mariana Trench.</title>
        <authorList>
            <person name="Fu H."/>
        </authorList>
    </citation>
    <scope>NUCLEOTIDE SEQUENCE [LARGE SCALE GENOMIC DNA]</scope>
    <source>
        <strain evidence="4">T-y2</strain>
    </source>
</reference>
<dbReference type="Pfam" id="PF09134">
    <property type="entry name" value="Invasin_D3"/>
    <property type="match status" value="1"/>
</dbReference>
<dbReference type="InterPro" id="IPR008964">
    <property type="entry name" value="Invasin/intimin_cell_adhesion"/>
</dbReference>
<dbReference type="SUPFAM" id="SSF49373">
    <property type="entry name" value="Invasin/intimin cell-adhesion fragments"/>
    <property type="match status" value="1"/>
</dbReference>
<dbReference type="InterPro" id="IPR003344">
    <property type="entry name" value="Big_1_dom"/>
</dbReference>
<accession>A0ABU2KJH7</accession>
<dbReference type="InterPro" id="IPR015217">
    <property type="entry name" value="Invasin_dom_3"/>
</dbReference>
<organism evidence="3 4">
    <name type="scientific">Mesonia ostreae</name>
    <dbReference type="NCBI Taxonomy" id="861110"/>
    <lineage>
        <taxon>Bacteria</taxon>
        <taxon>Pseudomonadati</taxon>
        <taxon>Bacteroidota</taxon>
        <taxon>Flavobacteriia</taxon>
        <taxon>Flavobacteriales</taxon>
        <taxon>Flavobacteriaceae</taxon>
        <taxon>Mesonia</taxon>
    </lineage>
</organism>
<keyword evidence="4" id="KW-1185">Reference proteome</keyword>
<protein>
    <submittedName>
        <fullName evidence="3">Ig-like domain-containing protein</fullName>
    </submittedName>
</protein>
<sequence>MAYVNLYTPSSTVSIRQLVRIGSFTYVIGWIYVSSETVSNQFYMAKLGSDGTMVWQKRYIFPDTVVSGSTWTKTHFTDLVELTKTGELMLLGADDQNLLLVKLKDDGSLIWVKKLYDKRDTRPLYTHLSMRGRLFKLDDSRLLVKITETHSQNGGVQQIDHKFMSINPEGKLLNTKQISSNNPLLIIRDEEVREGSLIMFGYSNGEASILTLNANLNIVQSSALYYNGELQGYNYLHIYAASPVFEGSYSVLGSFYHYDPSQKKTVAREKEDKLSFILNEGKDQRIPRLVLEFLQDYTEPLPSRFTRFFTAEITEDHKSVGNEKLLDKDFTATYQNIHQNTEGLFFGVYHQLYKCNSGLTDTDWVKNIQASELSSPYLLLNKSIGNSFEAYTLRGSGGKYAVASIGLDYESCKSEPVDENVQLTPQNFAIRSIDIPIKEFSPREYATPSIDVVTIENGMEELCASAPQPDLKQSTITANPTSIAADGTATSQITVTLKDAQGNTINPSSYTVQINTNAGTWTGGITTTGNGIYKRELRSSTTQQTASVGFSVSGIGTSPHTAAVQFTREGVSIPIKDGLTSLQSPYLYLQAAGSDGSDSTKGRHLRWTLRGILGERHLPKGDYAVSSVNFNKPKDYVKIYKAAYAKKVIRFDFAKQYPAVVDDNNHLWIYRPGNKEFYIHFINTTKYNQVRQSINPLESPAEFMESYGSEPLEVENIKEPFFAVSCKFTSVSSSAQFKVETLSVSTTEINAIKVVSNRKTIAGTQLNNPLNFLMENGRAVRWQISNARLAFIDFEFYEDTIQEVNNTTGWMEMGDFALTKKDAVAFNQLEPSAGDVNGVWHRFNAEGLVNTDNYKDKWNATPEQGDRNIRQVVDKYIQLSENANNFAAIEDVSLGNNPSDPEDYMEISNLDMLNFSANDYHIARMLGLGVLDKESDPSTNQWMYVAEYYTTANLEDGQGERDVQHLFMSLPTANTDFRLPRAIDLDHIAPGVFLDGEDGNNTSLTDDDGYTYDGISRYVSLYAEELLEDDINSPFFVSNAEVNLSVITTPVYGGLKYRINSGDWVQPELSNDPRYYNLLPSGNEKFYETRFILIPEPQRSYYVHKQSASGIHRYKSYGINWFSRAEISQLELSIETLIKQKNPLVPPSNTNALLVREENPLFLTSQEEQQRLDAISSDDNTLIRLTYDYHSGHELKNYNVPVDSPYSNQQLVSQINNPQVLFPDDEEVFAEEVDIFFRNQMPNNVTGKALSVSNHNSNEILSIITTGDYEIVTTGETITPSVPSGAEANYVGGVFVSGNNQYIIHEVTQGSQGPVFTVYKKEISDSIVNSGGTPSTPPIGELELPVLVTDGLFMAIENMQTPASWGTPNPLSFKVQVGNNWNIHREVIKTIDDNGDAQRMVEKTRGIWKNVAISLDTQAGQEGVYKITFANFSLAQHPQYTSNGVSAEWYKGIVRIFTENTVSGIVPKKTRKVLPVVKIENIGTSNDLVLYVQDPSYSSDTGYDSIQTGTGISVNFYPGYKIYLYENAAFGLTNQDLLPAEGEGVRYSIFGFRSHDTVEDYLSKMGVPTPMFAQEIVEALPPEQPEGALYATRPDFFGRSTYSLATEYQHKPHGVVFYRSNDEALLNVLYKKTTVRSIRESLAVLGGNDEEYLSNRWQNFLNFGELVSDGDFTTYPPAGVSPEGYKFPNPDKQAFFDWVNQILADLGQPTITDPPGSLTVGDPKIIGFVKGAIYNAFVSLTEMPILYQYLKGGNYKPVDKSQVIKDRNGNTLPPGSPDFEMGPMMKVTGTSPHKTLFTDFKLDGTSNNLYFYGVKELSTQMRMSDFSPFLGPIKLVNTNAPEAPEIKRIIPVLENIVLGILPKIQLEINAFPEVQQVRKITIYRSLTMLKAQSVLSMQLVKVVDLEAEGILDNHVWTITDDFSDLPEIPYGDGLFYRVKVSRKVEYAEQDGTVVTEYAPSQASKIVASMMVESNPPTSPVLIYTATPPDTNDEIHSVVLEWPKTAYNAKYHVYKMNAQGNWTKIHQLQSNDDDITLPLADTDLQSGTLKLTNNEGNPRYHHFKVITENTVGMLSTEEKILTIPD</sequence>
<dbReference type="PROSITE" id="PS51127">
    <property type="entry name" value="BIG1"/>
    <property type="match status" value="1"/>
</dbReference>
<dbReference type="Gene3D" id="2.60.40.10">
    <property type="entry name" value="Immunoglobulins"/>
    <property type="match status" value="1"/>
</dbReference>
<evidence type="ECO:0000256" key="1">
    <source>
        <dbReference type="ARBA" id="ARBA00010116"/>
    </source>
</evidence>
<gene>
    <name evidence="3" type="ORF">RLT85_09330</name>
</gene>
<feature type="domain" description="Big-1" evidence="2">
    <location>
        <begin position="473"/>
        <end position="567"/>
    </location>
</feature>
<evidence type="ECO:0000259" key="2">
    <source>
        <dbReference type="PROSITE" id="PS51127"/>
    </source>
</evidence>
<evidence type="ECO:0000313" key="4">
    <source>
        <dbReference type="Proteomes" id="UP001182991"/>
    </source>
</evidence>
<dbReference type="RefSeq" id="WP_311401765.1">
    <property type="nucleotide sequence ID" value="NZ_JAVRBG010000008.1"/>
</dbReference>
<dbReference type="Proteomes" id="UP001182991">
    <property type="component" value="Unassembled WGS sequence"/>
</dbReference>
<dbReference type="InterPro" id="IPR013783">
    <property type="entry name" value="Ig-like_fold"/>
</dbReference>